<dbReference type="InterPro" id="IPR036612">
    <property type="entry name" value="KH_dom_type_1_sf"/>
</dbReference>
<evidence type="ECO:0000256" key="3">
    <source>
        <dbReference type="SAM" id="MobiDB-lite"/>
    </source>
</evidence>
<evidence type="ECO:0000256" key="1">
    <source>
        <dbReference type="ARBA" id="ARBA00022737"/>
    </source>
</evidence>
<evidence type="ECO:0000313" key="6">
    <source>
        <dbReference type="Proteomes" id="UP001396334"/>
    </source>
</evidence>
<feature type="domain" description="K Homology" evidence="4">
    <location>
        <begin position="262"/>
        <end position="334"/>
    </location>
</feature>
<gene>
    <name evidence="5" type="ORF">V6N11_021297</name>
</gene>
<evidence type="ECO:0000313" key="5">
    <source>
        <dbReference type="EMBL" id="KAK8977211.1"/>
    </source>
</evidence>
<dbReference type="SMART" id="SM00322">
    <property type="entry name" value="KH"/>
    <property type="match status" value="4"/>
</dbReference>
<feature type="domain" description="K Homology" evidence="4">
    <location>
        <begin position="42"/>
        <end position="126"/>
    </location>
</feature>
<dbReference type="PANTHER" id="PTHR10288">
    <property type="entry name" value="KH DOMAIN CONTAINING RNA BINDING PROTEIN"/>
    <property type="match status" value="1"/>
</dbReference>
<dbReference type="InterPro" id="IPR004087">
    <property type="entry name" value="KH_dom"/>
</dbReference>
<feature type="compositionally biased region" description="Basic residues" evidence="3">
    <location>
        <begin position="719"/>
        <end position="728"/>
    </location>
</feature>
<feature type="region of interest" description="Disordered" evidence="3">
    <location>
        <begin position="701"/>
        <end position="728"/>
    </location>
</feature>
<keyword evidence="1" id="KW-0677">Repeat</keyword>
<feature type="region of interest" description="Disordered" evidence="3">
    <location>
        <begin position="450"/>
        <end position="485"/>
    </location>
</feature>
<comment type="caution">
    <text evidence="5">The sequence shown here is derived from an EMBL/GenBank/DDBJ whole genome shotgun (WGS) entry which is preliminary data.</text>
</comment>
<name>A0ABR2NM16_9ROSI</name>
<keyword evidence="2" id="KW-0694">RNA-binding</keyword>
<evidence type="ECO:0000256" key="2">
    <source>
        <dbReference type="PROSITE-ProRule" id="PRU00117"/>
    </source>
</evidence>
<feature type="domain" description="K Homology" evidence="4">
    <location>
        <begin position="347"/>
        <end position="422"/>
    </location>
</feature>
<dbReference type="Gene3D" id="3.30.310.210">
    <property type="match status" value="2"/>
</dbReference>
<dbReference type="CDD" id="cd22459">
    <property type="entry name" value="KH-I_PEPPER_rpt1_like"/>
    <property type="match status" value="1"/>
</dbReference>
<dbReference type="PROSITE" id="PS50084">
    <property type="entry name" value="KH_TYPE_1"/>
    <property type="match status" value="4"/>
</dbReference>
<proteinExistence type="predicted"/>
<protein>
    <recommendedName>
        <fullName evidence="4">K Homology domain-containing protein</fullName>
    </recommendedName>
</protein>
<dbReference type="InterPro" id="IPR004088">
    <property type="entry name" value="KH_dom_type_1"/>
</dbReference>
<reference evidence="5 6" key="1">
    <citation type="journal article" date="2024" name="G3 (Bethesda)">
        <title>Genome assembly of Hibiscus sabdariffa L. provides insights into metabolisms of medicinal natural products.</title>
        <authorList>
            <person name="Kim T."/>
        </authorList>
    </citation>
    <scope>NUCLEOTIDE SEQUENCE [LARGE SCALE GENOMIC DNA]</scope>
    <source>
        <strain evidence="5">TK-2024</strain>
        <tissue evidence="5">Old leaves</tissue>
    </source>
</reference>
<dbReference type="Pfam" id="PF00013">
    <property type="entry name" value="KH_1"/>
    <property type="match status" value="4"/>
</dbReference>
<organism evidence="5 6">
    <name type="scientific">Hibiscus sabdariffa</name>
    <name type="common">roselle</name>
    <dbReference type="NCBI Taxonomy" id="183260"/>
    <lineage>
        <taxon>Eukaryota</taxon>
        <taxon>Viridiplantae</taxon>
        <taxon>Streptophyta</taxon>
        <taxon>Embryophyta</taxon>
        <taxon>Tracheophyta</taxon>
        <taxon>Spermatophyta</taxon>
        <taxon>Magnoliopsida</taxon>
        <taxon>eudicotyledons</taxon>
        <taxon>Gunneridae</taxon>
        <taxon>Pentapetalae</taxon>
        <taxon>rosids</taxon>
        <taxon>malvids</taxon>
        <taxon>Malvales</taxon>
        <taxon>Malvaceae</taxon>
        <taxon>Malvoideae</taxon>
        <taxon>Hibiscus</taxon>
    </lineage>
</organism>
<sequence>MAGQRNDYGKRSHFQPEYAGNGGGSKRRNAGEENEQHGIGPEDTVYRYLCHVKRIGSIIGRGGEIVKQLRSDSKSNIRICEAMPGCEERVVMIYSSSEETNPFGDGDDELVSPAQDALFRVHDRVVAEELPADDDFEEQTHVVTVRMLVASDQIGCVIGKGGQVIQTIRSETHAQIRVLSNEHLPPCALSSDELLQIVGEPSVVRKALYHVAYRLHDNPSRSQHLLLSSLSNMNPPDGMYMNAPLIGSYGNYSSRRDDGSAREFSLRLVCPVGNIGGVIGKGGGVIKQIRQESGASIKVDSSAAEGDDCIIFISTKEFIEDPSPTINAALRLQSRCSEKTERESSDSVITTRLLVPSSQVGCLIGKGGSIISGMRNATRASIRILSKENLPKVAFEDEEMVQITGSPDVASNAFSQVLLRLRANIFEREGAAPSFLPVLPYIPMPLDMSDGPKYGNKDGQPRTRAYSSYSGGYGPSDLSTRDNKGTYSGSLSGGDIYGNHGGRNSGRGLSNVNQVSHRKHGWFKSLASSEWELALAALVLWQQSVAKPFKTEGQMFNLILISCVAPPLALCTHVFAAVHPLLLDVGFPSSKGGRDNRQVVLGYSSFSFSHVISMMIVKLEMLNTNHFSHTSNVGGSSQMPKGRITLSTANLISTSSVETAILELKRALIKTVAVFPSGYHKGLICLNCNPVLAVEGPSYIQPTESHDRQDQDNSSLMKHPTKKRRQNR</sequence>
<feature type="domain" description="K Homology" evidence="4">
    <location>
        <begin position="141"/>
        <end position="216"/>
    </location>
</feature>
<dbReference type="CDD" id="cd22460">
    <property type="entry name" value="KH-I_PEPPER_rpt2_like"/>
    <property type="match status" value="2"/>
</dbReference>
<dbReference type="EMBL" id="JBBPBN010000124">
    <property type="protein sequence ID" value="KAK8977211.1"/>
    <property type="molecule type" value="Genomic_DNA"/>
</dbReference>
<dbReference type="Proteomes" id="UP001396334">
    <property type="component" value="Unassembled WGS sequence"/>
</dbReference>
<keyword evidence="6" id="KW-1185">Reference proteome</keyword>
<evidence type="ECO:0000259" key="4">
    <source>
        <dbReference type="SMART" id="SM00322"/>
    </source>
</evidence>
<accession>A0ABR2NM16</accession>
<feature type="region of interest" description="Disordered" evidence="3">
    <location>
        <begin position="1"/>
        <end position="39"/>
    </location>
</feature>
<dbReference type="SUPFAM" id="SSF54791">
    <property type="entry name" value="Eukaryotic type KH-domain (KH-domain type I)"/>
    <property type="match status" value="4"/>
</dbReference>